<evidence type="ECO:0000313" key="1">
    <source>
        <dbReference type="EMBL" id="WOJ92163.1"/>
    </source>
</evidence>
<keyword evidence="2" id="KW-1185">Reference proteome</keyword>
<dbReference type="CDD" id="cd03801">
    <property type="entry name" value="GT4_PimA-like"/>
    <property type="match status" value="1"/>
</dbReference>
<name>A0ABZ0HZI9_9GAMM</name>
<accession>A0ABZ0HZI9</accession>
<dbReference type="Proteomes" id="UP001626537">
    <property type="component" value="Chromosome"/>
</dbReference>
<proteinExistence type="predicted"/>
<dbReference type="PANTHER" id="PTHR12526:SF600">
    <property type="entry name" value="GLYCOSYL TRANSFERASE GROUP 1"/>
    <property type="match status" value="1"/>
</dbReference>
<dbReference type="PANTHER" id="PTHR12526">
    <property type="entry name" value="GLYCOSYLTRANSFERASE"/>
    <property type="match status" value="1"/>
</dbReference>
<dbReference type="EMBL" id="CP136864">
    <property type="protein sequence ID" value="WOJ92163.1"/>
    <property type="molecule type" value="Genomic_DNA"/>
</dbReference>
<organism evidence="1 2">
    <name type="scientific">Congregibacter variabilis</name>
    <dbReference type="NCBI Taxonomy" id="3081200"/>
    <lineage>
        <taxon>Bacteria</taxon>
        <taxon>Pseudomonadati</taxon>
        <taxon>Pseudomonadota</taxon>
        <taxon>Gammaproteobacteria</taxon>
        <taxon>Cellvibrionales</taxon>
        <taxon>Halieaceae</taxon>
        <taxon>Congregibacter</taxon>
    </lineage>
</organism>
<dbReference type="SUPFAM" id="SSF53756">
    <property type="entry name" value="UDP-Glycosyltransferase/glycogen phosphorylase"/>
    <property type="match status" value="1"/>
</dbReference>
<dbReference type="Pfam" id="PF13692">
    <property type="entry name" value="Glyco_trans_1_4"/>
    <property type="match status" value="1"/>
</dbReference>
<dbReference type="GO" id="GO:0016757">
    <property type="term" value="F:glycosyltransferase activity"/>
    <property type="evidence" value="ECO:0007669"/>
    <property type="project" value="UniProtKB-KW"/>
</dbReference>
<gene>
    <name evidence="1" type="ORF">R0135_10220</name>
</gene>
<reference evidence="1 2" key="1">
    <citation type="submission" date="2023-10" db="EMBL/GenBank/DDBJ databases">
        <title>Two novel species belonging to the OM43/NOR5 clade.</title>
        <authorList>
            <person name="Park M."/>
        </authorList>
    </citation>
    <scope>NUCLEOTIDE SEQUENCE [LARGE SCALE GENOMIC DNA]</scope>
    <source>
        <strain evidence="1 2">IMCC43200</strain>
    </source>
</reference>
<evidence type="ECO:0000313" key="2">
    <source>
        <dbReference type="Proteomes" id="UP001626537"/>
    </source>
</evidence>
<keyword evidence="1" id="KW-0328">Glycosyltransferase</keyword>
<keyword evidence="1" id="KW-0808">Transferase</keyword>
<protein>
    <submittedName>
        <fullName evidence="1">Glycosyltransferase family 4 protein</fullName>
        <ecNumber evidence="1">2.4.-.-</ecNumber>
    </submittedName>
</protein>
<dbReference type="RefSeq" id="WP_407346745.1">
    <property type="nucleotide sequence ID" value="NZ_CP136864.1"/>
</dbReference>
<dbReference type="EC" id="2.4.-.-" evidence="1"/>
<sequence>MKKLLFITPELPYPPQSGGKVKSLKLLEALAERYEVTLVSPLKLDDADHRPAFEKQSPCVDHIHRRVNVPRSGKSLLGSYLRGKPLNVHRSYDAALAQQVRRLAPSQDVIFLDHYEVSAYLPDNYQGMVVYHAHNAYHQIWDRYARLPGNPAFRVAALAESRRVRRAEEKIADRADLVFASPNDTETLVESGINPNKISHTYHLGDDSQLALPQLEFSQTRKKLMYVGLLGWEANVVGLLWFIESVWPRLLQEHPDLEFDVVGKNPDQRLIDAVAIYPNIRLRGFVEDLQEVYKDSRVSIAPLLFGSGMKVKVLDAMARGLPTVTTPVGAEGVDYINNRHLSVAKNADDMALATLQLLVDETLWNRMRDASRRLISDRYTWRQLFSSMHDALDNAFLEKHAKDLRSGSSPEILQHA</sequence>
<dbReference type="Gene3D" id="3.40.50.2000">
    <property type="entry name" value="Glycogen Phosphorylase B"/>
    <property type="match status" value="2"/>
</dbReference>